<dbReference type="RefSeq" id="XP_065672240.1">
    <property type="nucleotide sequence ID" value="XM_065816168.1"/>
</dbReference>
<sequence>MGRGKRLTNEELAVIKAYKDTGLYNQEIAKKIKRSPKVVRYYFKIGVIYGAYKESGGKRKIDNRTKRVIVRRAAAQHMTASQICLDLQLPVSVQCVRQIFMKTKYN</sequence>
<dbReference type="Proteomes" id="UP001652625">
    <property type="component" value="Chromosome 02"/>
</dbReference>
<name>A0ABM4DCX7_HYDVU</name>
<dbReference type="Gene3D" id="1.10.10.60">
    <property type="entry name" value="Homeodomain-like"/>
    <property type="match status" value="1"/>
</dbReference>
<evidence type="ECO:0000313" key="2">
    <source>
        <dbReference type="Proteomes" id="UP001652625"/>
    </source>
</evidence>
<reference evidence="2 3" key="1">
    <citation type="submission" date="2025-05" db="UniProtKB">
        <authorList>
            <consortium name="RefSeq"/>
        </authorList>
    </citation>
    <scope>IDENTIFICATION</scope>
</reference>
<evidence type="ECO:0000313" key="4">
    <source>
        <dbReference type="RefSeq" id="XP_065672240.1"/>
    </source>
</evidence>
<dbReference type="InterPro" id="IPR009057">
    <property type="entry name" value="Homeodomain-like_sf"/>
</dbReference>
<dbReference type="SUPFAM" id="SSF46689">
    <property type="entry name" value="Homeodomain-like"/>
    <property type="match status" value="1"/>
</dbReference>
<dbReference type="InterPro" id="IPR025898">
    <property type="entry name" value="Tc3_transposase_DNA-bd_dom"/>
</dbReference>
<keyword evidence="2" id="KW-1185">Reference proteome</keyword>
<dbReference type="Pfam" id="PF11427">
    <property type="entry name" value="HTH_Tnp_Tc3_1"/>
    <property type="match status" value="1"/>
</dbReference>
<feature type="domain" description="Tc3 transposase DNA binding" evidence="1">
    <location>
        <begin position="3"/>
        <end position="51"/>
    </location>
</feature>
<evidence type="ECO:0000259" key="1">
    <source>
        <dbReference type="Pfam" id="PF11427"/>
    </source>
</evidence>
<proteinExistence type="predicted"/>
<dbReference type="GeneID" id="136090060"/>
<dbReference type="Proteomes" id="UP001652625">
    <property type="component" value="Chromosome 13"/>
</dbReference>
<protein>
    <submittedName>
        <fullName evidence="3">Uncharacterized protein LOC136075902</fullName>
    </submittedName>
    <submittedName>
        <fullName evidence="4">Uncharacterized protein LOC136090060</fullName>
    </submittedName>
</protein>
<gene>
    <name evidence="4" type="primary">LOC136090060</name>
    <name evidence="3" type="synonym">LOC136075902</name>
</gene>
<organism evidence="2 4">
    <name type="scientific">Hydra vulgaris</name>
    <name type="common">Hydra</name>
    <name type="synonym">Hydra attenuata</name>
    <dbReference type="NCBI Taxonomy" id="6087"/>
    <lineage>
        <taxon>Eukaryota</taxon>
        <taxon>Metazoa</taxon>
        <taxon>Cnidaria</taxon>
        <taxon>Hydrozoa</taxon>
        <taxon>Hydroidolina</taxon>
        <taxon>Anthoathecata</taxon>
        <taxon>Aplanulata</taxon>
        <taxon>Hydridae</taxon>
        <taxon>Hydra</taxon>
    </lineage>
</organism>
<evidence type="ECO:0000313" key="3">
    <source>
        <dbReference type="RefSeq" id="XP_065645417.1"/>
    </source>
</evidence>
<dbReference type="RefSeq" id="XP_065645417.1">
    <property type="nucleotide sequence ID" value="XM_065789345.1"/>
</dbReference>
<accession>A0ABM4DCX7</accession>